<keyword evidence="7" id="KW-1185">Reference proteome</keyword>
<dbReference type="GO" id="GO:0003700">
    <property type="term" value="F:DNA-binding transcription factor activity"/>
    <property type="evidence" value="ECO:0007669"/>
    <property type="project" value="InterPro"/>
</dbReference>
<evidence type="ECO:0000313" key="6">
    <source>
        <dbReference type="EMBL" id="PJJ69230.1"/>
    </source>
</evidence>
<dbReference type="InterPro" id="IPR050950">
    <property type="entry name" value="HTH-type_LysR_regulators"/>
</dbReference>
<gene>
    <name evidence="6" type="ORF">CLV28_2693</name>
</gene>
<evidence type="ECO:0000256" key="1">
    <source>
        <dbReference type="ARBA" id="ARBA00009437"/>
    </source>
</evidence>
<dbReference type="GO" id="GO:0003677">
    <property type="term" value="F:DNA binding"/>
    <property type="evidence" value="ECO:0007669"/>
    <property type="project" value="UniProtKB-KW"/>
</dbReference>
<evidence type="ECO:0000256" key="4">
    <source>
        <dbReference type="ARBA" id="ARBA00023163"/>
    </source>
</evidence>
<keyword evidence="2" id="KW-0805">Transcription regulation</keyword>
<keyword evidence="3 6" id="KW-0238">DNA-binding</keyword>
<comment type="similarity">
    <text evidence="1">Belongs to the LysR transcriptional regulatory family.</text>
</comment>
<dbReference type="InterPro" id="IPR036388">
    <property type="entry name" value="WH-like_DNA-bd_sf"/>
</dbReference>
<dbReference type="EMBL" id="PGFE01000005">
    <property type="protein sequence ID" value="PJJ69230.1"/>
    <property type="molecule type" value="Genomic_DNA"/>
</dbReference>
<dbReference type="Gene3D" id="3.40.190.10">
    <property type="entry name" value="Periplasmic binding protein-like II"/>
    <property type="match status" value="2"/>
</dbReference>
<evidence type="ECO:0000256" key="2">
    <source>
        <dbReference type="ARBA" id="ARBA00023015"/>
    </source>
</evidence>
<accession>A0A2M9CCZ5</accession>
<feature type="domain" description="HTH lysR-type" evidence="5">
    <location>
        <begin position="18"/>
        <end position="75"/>
    </location>
</feature>
<dbReference type="AlphaFoldDB" id="A0A2M9CCZ5"/>
<dbReference type="InterPro" id="IPR036390">
    <property type="entry name" value="WH_DNA-bd_sf"/>
</dbReference>
<dbReference type="Pfam" id="PF03466">
    <property type="entry name" value="LysR_substrate"/>
    <property type="match status" value="1"/>
</dbReference>
<reference evidence="6 7" key="1">
    <citation type="submission" date="2017-11" db="EMBL/GenBank/DDBJ databases">
        <title>Genomic Encyclopedia of Archaeal and Bacterial Type Strains, Phase II (KMG-II): From Individual Species to Whole Genera.</title>
        <authorList>
            <person name="Goeker M."/>
        </authorList>
    </citation>
    <scope>NUCLEOTIDE SEQUENCE [LARGE SCALE GENOMIC DNA]</scope>
    <source>
        <strain evidence="6 7">DSM 25478</strain>
    </source>
</reference>
<proteinExistence type="inferred from homology"/>
<dbReference type="Proteomes" id="UP000231693">
    <property type="component" value="Unassembled WGS sequence"/>
</dbReference>
<organism evidence="6 7">
    <name type="scientific">Sediminihabitans luteus</name>
    <dbReference type="NCBI Taxonomy" id="1138585"/>
    <lineage>
        <taxon>Bacteria</taxon>
        <taxon>Bacillati</taxon>
        <taxon>Actinomycetota</taxon>
        <taxon>Actinomycetes</taxon>
        <taxon>Micrococcales</taxon>
        <taxon>Cellulomonadaceae</taxon>
        <taxon>Sediminihabitans</taxon>
    </lineage>
</organism>
<protein>
    <submittedName>
        <fullName evidence="6">DNA-binding transcriptional LysR family regulator</fullName>
    </submittedName>
</protein>
<sequence length="316" mass="33579">MAVDGSRPGAPYDRGMATDPRRLAFLLAVYRTGGVLAAADVLRVTASAVSQQIQRLEAEEGVQVLDRGPRGVTLTPAGRVLAEAAERIESELVEARKVLATMSEDVSGRVVVGSVQTAIRAVVAPVLGALPEKYPGIELVVEEAEPVDALRGLRAGDFDLVLLEQDEDADATPPRGQHEVILLDEPWRLVTPTAFPTPTQLDELRDTAWLGPERSTAAARALARVGAQLGTALPTRHSYYDFDVALALVAAGQGVALLPALALQGDVPDGVEVVRLPGLGSRRLVARHRANRREPGPATSAVLEEMLAVAAELELW</sequence>
<dbReference type="PANTHER" id="PTHR30419">
    <property type="entry name" value="HTH-TYPE TRANSCRIPTIONAL REGULATOR YBHD"/>
    <property type="match status" value="1"/>
</dbReference>
<evidence type="ECO:0000259" key="5">
    <source>
        <dbReference type="PROSITE" id="PS50931"/>
    </source>
</evidence>
<dbReference type="PROSITE" id="PS50931">
    <property type="entry name" value="HTH_LYSR"/>
    <property type="match status" value="1"/>
</dbReference>
<dbReference type="InterPro" id="IPR005119">
    <property type="entry name" value="LysR_subst-bd"/>
</dbReference>
<comment type="caution">
    <text evidence="6">The sequence shown here is derived from an EMBL/GenBank/DDBJ whole genome shotgun (WGS) entry which is preliminary data.</text>
</comment>
<dbReference type="Pfam" id="PF00126">
    <property type="entry name" value="HTH_1"/>
    <property type="match status" value="1"/>
</dbReference>
<dbReference type="SUPFAM" id="SSF53850">
    <property type="entry name" value="Periplasmic binding protein-like II"/>
    <property type="match status" value="1"/>
</dbReference>
<evidence type="ECO:0000313" key="7">
    <source>
        <dbReference type="Proteomes" id="UP000231693"/>
    </source>
</evidence>
<dbReference type="InterPro" id="IPR000847">
    <property type="entry name" value="LysR_HTH_N"/>
</dbReference>
<dbReference type="GO" id="GO:0005829">
    <property type="term" value="C:cytosol"/>
    <property type="evidence" value="ECO:0007669"/>
    <property type="project" value="TreeGrafter"/>
</dbReference>
<name>A0A2M9CCZ5_9CELL</name>
<dbReference type="SUPFAM" id="SSF46785">
    <property type="entry name" value="Winged helix' DNA-binding domain"/>
    <property type="match status" value="1"/>
</dbReference>
<dbReference type="Gene3D" id="1.10.10.10">
    <property type="entry name" value="Winged helix-like DNA-binding domain superfamily/Winged helix DNA-binding domain"/>
    <property type="match status" value="1"/>
</dbReference>
<keyword evidence="4" id="KW-0804">Transcription</keyword>
<evidence type="ECO:0000256" key="3">
    <source>
        <dbReference type="ARBA" id="ARBA00023125"/>
    </source>
</evidence>